<dbReference type="Gene3D" id="3.90.550.10">
    <property type="entry name" value="Spore Coat Polysaccharide Biosynthesis Protein SpsA, Chain A"/>
    <property type="match status" value="1"/>
</dbReference>
<reference evidence="1" key="1">
    <citation type="journal article" date="2013" name="Genome Announc.">
        <title>Draft Genome Sequence of Agarivorans albus Strain MKT 106T, an Agarolytic Marine Bacterium.</title>
        <authorList>
            <person name="Yasuike M."/>
            <person name="Nakamura Y."/>
            <person name="Kai W."/>
            <person name="Fujiwara A."/>
            <person name="Fukui Y."/>
            <person name="Satomi M."/>
            <person name="Sano M."/>
        </authorList>
    </citation>
    <scope>NUCLEOTIDE SEQUENCE [LARGE SCALE GENOMIC DNA]</scope>
</reference>
<proteinExistence type="predicted"/>
<dbReference type="InterPro" id="IPR029044">
    <property type="entry name" value="Nucleotide-diphossugar_trans"/>
</dbReference>
<keyword evidence="2" id="KW-1185">Reference proteome</keyword>
<dbReference type="OrthoDB" id="5180856at2"/>
<dbReference type="SUPFAM" id="SSF53448">
    <property type="entry name" value="Nucleotide-diphospho-sugar transferases"/>
    <property type="match status" value="1"/>
</dbReference>
<keyword evidence="1" id="KW-0808">Transferase</keyword>
<dbReference type="STRING" id="1331007.AALB_2766"/>
<dbReference type="RefSeq" id="WP_016402453.1">
    <property type="nucleotide sequence ID" value="NZ_BARX01000019.1"/>
</dbReference>
<dbReference type="GO" id="GO:0016740">
    <property type="term" value="F:transferase activity"/>
    <property type="evidence" value="ECO:0007669"/>
    <property type="project" value="UniProtKB-KW"/>
</dbReference>
<evidence type="ECO:0000313" key="1">
    <source>
        <dbReference type="EMBL" id="GAD02686.1"/>
    </source>
</evidence>
<sequence length="395" mass="44983">MKNLAPIMVSTYSRLNHLKATIQALQNNNHAVDTPLYIFSDAAKPGDEEAIAKVRSYLTTIKGFKSVTIIERKTNGRVQNNRQGIAQLLKQYGRVIFIEDDIFTAPGFITFMNQTLDLYQDSPDILSVSGYIPELDTDSHHVDALLLKRFSGWGVGFWSGKYEQIKAISLDDFEKIKNSKEQTKRLNEQFGEDLFNRFRAEALGHLDGVDTRACYLQFVKNMYSVHPKRSLVQNTGNDGSGVHSSINDKYEVKLWDKTENFVLPAKLNSTAIIDNKVASFFRPDHRDLNPMVITNIIEQLNHKGIKDICLWGTDIMTDLFLQEATNYSFNIRCIMDSWAETQQTHRGYPLITPSQAIQQGEDNFVILSFASRLKMKSIAKKLSPNITIIIYEDKL</sequence>
<dbReference type="Proteomes" id="UP000014461">
    <property type="component" value="Unassembled WGS sequence"/>
</dbReference>
<organism evidence="1 2">
    <name type="scientific">Agarivorans albus MKT 106</name>
    <dbReference type="NCBI Taxonomy" id="1331007"/>
    <lineage>
        <taxon>Bacteria</taxon>
        <taxon>Pseudomonadati</taxon>
        <taxon>Pseudomonadota</taxon>
        <taxon>Gammaproteobacteria</taxon>
        <taxon>Alteromonadales</taxon>
        <taxon>Alteromonadaceae</taxon>
        <taxon>Agarivorans</taxon>
    </lineage>
</organism>
<evidence type="ECO:0000313" key="2">
    <source>
        <dbReference type="Proteomes" id="UP000014461"/>
    </source>
</evidence>
<dbReference type="EMBL" id="BARX01000019">
    <property type="protein sequence ID" value="GAD02686.1"/>
    <property type="molecule type" value="Genomic_DNA"/>
</dbReference>
<protein>
    <submittedName>
        <fullName evidence="1">Sugar transferase</fullName>
    </submittedName>
</protein>
<accession>R9PTM6</accession>
<name>R9PTM6_AGAAL</name>
<gene>
    <name evidence="1" type="ORF">AALB_2766</name>
</gene>
<comment type="caution">
    <text evidence="1">The sequence shown here is derived from an EMBL/GenBank/DDBJ whole genome shotgun (WGS) entry which is preliminary data.</text>
</comment>
<dbReference type="AlphaFoldDB" id="R9PTM6"/>